<evidence type="ECO:0000313" key="2">
    <source>
        <dbReference type="Proteomes" id="UP001236415"/>
    </source>
</evidence>
<protein>
    <recommendedName>
        <fullName evidence="3">SPOR domain-containing protein</fullName>
    </recommendedName>
</protein>
<reference evidence="1 2" key="1">
    <citation type="submission" date="2023-06" db="EMBL/GenBank/DDBJ databases">
        <title>Paenibacillus polygonum sp. nov., an endophytic bacterium, isolated from Polygonum lapathifolium L. in Nanji Wetland National Nature Reserve, South of Poyang Lake, Jiangxi Province, China.</title>
        <authorList>
            <person name="Yu Z."/>
        </authorList>
    </citation>
    <scope>NUCLEOTIDE SEQUENCE [LARGE SCALE GENOMIC DNA]</scope>
    <source>
        <strain evidence="1 2">C31</strain>
    </source>
</reference>
<proteinExistence type="predicted"/>
<sequence length="265" mass="29760">MMANNINRVLRMTFVMLIICAVLLILVQKVVEPVLSDYIAQPISEHIVNKASDYLEFPPSPEALSEFKQEALNNDWYDSEGHLIVEYKQLPNATEGTITVSYSETFLSFMRLSSSSNKVIYYQKPYTTEFFVSTEEGDIEQFTTDYADGTETDQPEETDELTTESETIESEAVIAIGETAPLQDVFLQETEQPSKDNAEAMLTNAETSTEVPSEIPAEEHGVALYVDGSYFDAFLKKQDALKLAAFVENAKIIDLVTSRVVWESK</sequence>
<name>A0ABY8WZF7_9BACL</name>
<dbReference type="Proteomes" id="UP001236415">
    <property type="component" value="Chromosome"/>
</dbReference>
<evidence type="ECO:0000313" key="1">
    <source>
        <dbReference type="EMBL" id="WIV18606.1"/>
    </source>
</evidence>
<dbReference type="EMBL" id="CP127162">
    <property type="protein sequence ID" value="WIV18606.1"/>
    <property type="molecule type" value="Genomic_DNA"/>
</dbReference>
<accession>A0ABY8WZF7</accession>
<organism evidence="1 2">
    <name type="scientific">Paenibacillus polygoni</name>
    <dbReference type="NCBI Taxonomy" id="3050112"/>
    <lineage>
        <taxon>Bacteria</taxon>
        <taxon>Bacillati</taxon>
        <taxon>Bacillota</taxon>
        <taxon>Bacilli</taxon>
        <taxon>Bacillales</taxon>
        <taxon>Paenibacillaceae</taxon>
        <taxon>Paenibacillus</taxon>
    </lineage>
</organism>
<gene>
    <name evidence="1" type="ORF">QPK24_19905</name>
</gene>
<keyword evidence="2" id="KW-1185">Reference proteome</keyword>
<evidence type="ECO:0008006" key="3">
    <source>
        <dbReference type="Google" id="ProtNLM"/>
    </source>
</evidence>
<dbReference type="RefSeq" id="WP_285744111.1">
    <property type="nucleotide sequence ID" value="NZ_CP127162.1"/>
</dbReference>